<dbReference type="InterPro" id="IPR016186">
    <property type="entry name" value="C-type_lectin-like/link_sf"/>
</dbReference>
<dbReference type="Gene3D" id="3.10.100.10">
    <property type="entry name" value="Mannose-Binding Protein A, subunit A"/>
    <property type="match status" value="1"/>
</dbReference>
<dbReference type="PANTHER" id="PTHR22799">
    <property type="entry name" value="TETRANECTIN-RELATED"/>
    <property type="match status" value="1"/>
</dbReference>
<dbReference type="InterPro" id="IPR001304">
    <property type="entry name" value="C-type_lectin-like"/>
</dbReference>
<evidence type="ECO:0000256" key="1">
    <source>
        <dbReference type="ARBA" id="ARBA00022734"/>
    </source>
</evidence>
<dbReference type="OrthoDB" id="6051775at2759"/>
<keyword evidence="4" id="KW-1185">Reference proteome</keyword>
<dbReference type="AlphaFoldDB" id="A0A2T7P7H8"/>
<keyword evidence="1" id="KW-0430">Lectin</keyword>
<reference evidence="3 4" key="1">
    <citation type="submission" date="2018-04" db="EMBL/GenBank/DDBJ databases">
        <title>The genome of golden apple snail Pomacea canaliculata provides insight into stress tolerance and invasive adaptation.</title>
        <authorList>
            <person name="Liu C."/>
            <person name="Liu B."/>
            <person name="Ren Y."/>
            <person name="Zhang Y."/>
            <person name="Wang H."/>
            <person name="Li S."/>
            <person name="Jiang F."/>
            <person name="Yin L."/>
            <person name="Zhang G."/>
            <person name="Qian W."/>
            <person name="Fan W."/>
        </authorList>
    </citation>
    <scope>NUCLEOTIDE SEQUENCE [LARGE SCALE GENOMIC DNA]</scope>
    <source>
        <strain evidence="3">SZHN2017</strain>
        <tissue evidence="3">Muscle</tissue>
    </source>
</reference>
<comment type="caution">
    <text evidence="3">The sequence shown here is derived from an EMBL/GenBank/DDBJ whole genome shotgun (WGS) entry which is preliminary data.</text>
</comment>
<dbReference type="GO" id="GO:0030246">
    <property type="term" value="F:carbohydrate binding"/>
    <property type="evidence" value="ECO:0007669"/>
    <property type="project" value="UniProtKB-KW"/>
</dbReference>
<dbReference type="PROSITE" id="PS50041">
    <property type="entry name" value="C_TYPE_LECTIN_2"/>
    <property type="match status" value="1"/>
</dbReference>
<proteinExistence type="predicted"/>
<organism evidence="3 4">
    <name type="scientific">Pomacea canaliculata</name>
    <name type="common">Golden apple snail</name>
    <dbReference type="NCBI Taxonomy" id="400727"/>
    <lineage>
        <taxon>Eukaryota</taxon>
        <taxon>Metazoa</taxon>
        <taxon>Spiralia</taxon>
        <taxon>Lophotrochozoa</taxon>
        <taxon>Mollusca</taxon>
        <taxon>Gastropoda</taxon>
        <taxon>Caenogastropoda</taxon>
        <taxon>Architaenioglossa</taxon>
        <taxon>Ampullarioidea</taxon>
        <taxon>Ampullariidae</taxon>
        <taxon>Pomacea</taxon>
    </lineage>
</organism>
<dbReference type="EMBL" id="PZQS01000005">
    <property type="protein sequence ID" value="PVD29378.1"/>
    <property type="molecule type" value="Genomic_DNA"/>
</dbReference>
<accession>A0A2T7P7H8</accession>
<dbReference type="Proteomes" id="UP000245119">
    <property type="component" value="Linkage Group LG5"/>
</dbReference>
<evidence type="ECO:0000313" key="3">
    <source>
        <dbReference type="EMBL" id="PVD29378.1"/>
    </source>
</evidence>
<dbReference type="Pfam" id="PF00059">
    <property type="entry name" value="Lectin_C"/>
    <property type="match status" value="1"/>
</dbReference>
<name>A0A2T7P7H8_POMCA</name>
<protein>
    <recommendedName>
        <fullName evidence="2">C-type lectin domain-containing protein</fullName>
    </recommendedName>
</protein>
<dbReference type="SMART" id="SM00034">
    <property type="entry name" value="CLECT"/>
    <property type="match status" value="1"/>
</dbReference>
<dbReference type="PANTHER" id="PTHR22799:SF6">
    <property type="entry name" value="C-TYPE LECTIN DOMAIN FAMILY 4 MEMBER M-LIKE"/>
    <property type="match status" value="1"/>
</dbReference>
<feature type="domain" description="C-type lectin" evidence="2">
    <location>
        <begin position="108"/>
        <end position="209"/>
    </location>
</feature>
<dbReference type="SUPFAM" id="SSF56436">
    <property type="entry name" value="C-type lectin-like"/>
    <property type="match status" value="1"/>
</dbReference>
<dbReference type="InterPro" id="IPR051663">
    <property type="entry name" value="CLec_Tetranectin-domain"/>
</dbReference>
<gene>
    <name evidence="3" type="ORF">C0Q70_08629</name>
</gene>
<sequence>MLSPRVSVSPSLSFVPRAAMSTVMDTVRRVLLHHARPGCHVAGSKATTDTRLTLTARLTADAGRSSCDVRHVAQVKFVVESTAARLHAKEKCVDCQVFNSLHAKMELCLEIGGHMVEVDSADENNFLLSIIKNHGATSSWIGLEDFAEEGHFVWSSSQRVPSYTNWAPHVPDDINGNQDCGWITNHPAWWAAGLWDDGYCTDKFNVICERSVICKSSHFYSSPFPVHPTFIPQVKLQNG</sequence>
<dbReference type="InterPro" id="IPR016187">
    <property type="entry name" value="CTDL_fold"/>
</dbReference>
<evidence type="ECO:0000313" key="4">
    <source>
        <dbReference type="Proteomes" id="UP000245119"/>
    </source>
</evidence>
<evidence type="ECO:0000259" key="2">
    <source>
        <dbReference type="PROSITE" id="PS50041"/>
    </source>
</evidence>
<dbReference type="CDD" id="cd00037">
    <property type="entry name" value="CLECT"/>
    <property type="match status" value="1"/>
</dbReference>